<dbReference type="EMBL" id="FXUY01000001">
    <property type="protein sequence ID" value="SMQ27578.1"/>
    <property type="molecule type" value="Genomic_DNA"/>
</dbReference>
<keyword evidence="2" id="KW-1185">Reference proteome</keyword>
<organism evidence="1 2">
    <name type="scientific">Pseudomonas helmanticensis</name>
    <dbReference type="NCBI Taxonomy" id="1471381"/>
    <lineage>
        <taxon>Bacteria</taxon>
        <taxon>Pseudomonadati</taxon>
        <taxon>Pseudomonadota</taxon>
        <taxon>Gammaproteobacteria</taxon>
        <taxon>Pseudomonadales</taxon>
        <taxon>Pseudomonadaceae</taxon>
        <taxon>Pseudomonas</taxon>
    </lineage>
</organism>
<evidence type="ECO:0000313" key="2">
    <source>
        <dbReference type="Proteomes" id="UP001158048"/>
    </source>
</evidence>
<name>A0ACD2U8W7_9PSED</name>
<comment type="caution">
    <text evidence="1">The sequence shown here is derived from an EMBL/GenBank/DDBJ whole genome shotgun (WGS) entry which is preliminary data.</text>
</comment>
<reference evidence="1" key="1">
    <citation type="submission" date="2017-05" db="EMBL/GenBank/DDBJ databases">
        <authorList>
            <person name="Varghese N."/>
            <person name="Submissions S."/>
        </authorList>
    </citation>
    <scope>NUCLEOTIDE SEQUENCE</scope>
    <source>
        <strain evidence="1">LMG 28168</strain>
    </source>
</reference>
<proteinExistence type="predicted"/>
<accession>A0ACD2U8W7</accession>
<sequence length="293" mass="32973">MADFTFDRVVVFQSLQPHEFKSGTELKLYLEGLSEDSSHPIPIELYEFSDLIGFKQQLLVLCNSIELGQHPILHLEMHGLADASGLVLSDNSKITWSDLQPILAELNMASGFNLLVCVATCFGGHSLSMVNPIRPSPCFAIIGPIKSISGPDLLQAFRGFYRILFESLDAKLAFKDLLGSRIVGSGFIGRSSEEWYLYLAKRFLEGYCKNYEAGQELDAADSDKEDLNALGFWGGRDQLNREKYRNFTSQIFNRFFMVDDIPDCAQRFESTRLEAERLGQQFFLTHSEVAAPD</sequence>
<gene>
    <name evidence="1" type="ORF">SAMN04488483_3745</name>
</gene>
<evidence type="ECO:0000313" key="1">
    <source>
        <dbReference type="EMBL" id="SMQ27578.1"/>
    </source>
</evidence>
<protein>
    <submittedName>
        <fullName evidence="1">Uncharacterized protein</fullName>
    </submittedName>
</protein>
<dbReference type="Proteomes" id="UP001158048">
    <property type="component" value="Unassembled WGS sequence"/>
</dbReference>